<dbReference type="Proteomes" id="UP000027153">
    <property type="component" value="Unassembled WGS sequence"/>
</dbReference>
<keyword evidence="3" id="KW-0548">Nucleotidyltransferase</keyword>
<dbReference type="AlphaFoldDB" id="A0A062V5F0"/>
<comment type="caution">
    <text evidence="9">The sequence shown here is derived from an EMBL/GenBank/DDBJ whole genome shotgun (WGS) entry which is preliminary data.</text>
</comment>
<dbReference type="PATRIC" id="fig|1392998.3.peg.2603"/>
<keyword evidence="4" id="KW-0479">Metal-binding</keyword>
<keyword evidence="5" id="KW-0547">Nucleotide-binding</keyword>
<proteinExistence type="predicted"/>
<evidence type="ECO:0000256" key="1">
    <source>
        <dbReference type="ARBA" id="ARBA00001946"/>
    </source>
</evidence>
<evidence type="ECO:0000256" key="5">
    <source>
        <dbReference type="ARBA" id="ARBA00022741"/>
    </source>
</evidence>
<evidence type="ECO:0000256" key="2">
    <source>
        <dbReference type="ARBA" id="ARBA00022679"/>
    </source>
</evidence>
<evidence type="ECO:0000256" key="4">
    <source>
        <dbReference type="ARBA" id="ARBA00022723"/>
    </source>
</evidence>
<evidence type="ECO:0000256" key="3">
    <source>
        <dbReference type="ARBA" id="ARBA00022695"/>
    </source>
</evidence>
<dbReference type="InterPro" id="IPR052038">
    <property type="entry name" value="Type-VII_TA_antitoxin"/>
</dbReference>
<evidence type="ECO:0000313" key="10">
    <source>
        <dbReference type="Proteomes" id="UP000027153"/>
    </source>
</evidence>
<name>A0A062V5F0_9EURY</name>
<dbReference type="CDD" id="cd05403">
    <property type="entry name" value="NT_KNTase_like"/>
    <property type="match status" value="1"/>
</dbReference>
<evidence type="ECO:0000313" key="9">
    <source>
        <dbReference type="EMBL" id="KCZ71014.1"/>
    </source>
</evidence>
<feature type="domain" description="Polymerase beta nucleotidyltransferase" evidence="8">
    <location>
        <begin position="10"/>
        <end position="95"/>
    </location>
</feature>
<sequence>MNDQITEIKNKIMPILKKYGIKRSGIFGSIVRGEAREDSDVDILVEIERDDISLLDFVGIKLELEEALGRKVDLVEYSTIKPLIREQILSEEVAIL</sequence>
<dbReference type="RefSeq" id="WP_048093112.1">
    <property type="nucleotide sequence ID" value="NZ_JMIY01000007.1"/>
</dbReference>
<dbReference type="EMBL" id="JMIY01000007">
    <property type="protein sequence ID" value="KCZ71014.1"/>
    <property type="molecule type" value="Genomic_DNA"/>
</dbReference>
<dbReference type="SUPFAM" id="SSF81301">
    <property type="entry name" value="Nucleotidyltransferase"/>
    <property type="match status" value="1"/>
</dbReference>
<protein>
    <submittedName>
        <fullName evidence="9">Putative nucleotidyltransferase</fullName>
    </submittedName>
</protein>
<dbReference type="OrthoDB" id="61846at2157"/>
<dbReference type="GO" id="GO:0046872">
    <property type="term" value="F:metal ion binding"/>
    <property type="evidence" value="ECO:0007669"/>
    <property type="project" value="UniProtKB-KW"/>
</dbReference>
<organism evidence="9 10">
    <name type="scientific">Candidatus Methanoperedens nitratireducens</name>
    <dbReference type="NCBI Taxonomy" id="1392998"/>
    <lineage>
        <taxon>Archaea</taxon>
        <taxon>Methanobacteriati</taxon>
        <taxon>Methanobacteriota</taxon>
        <taxon>Stenosarchaea group</taxon>
        <taxon>Methanomicrobia</taxon>
        <taxon>Methanosarcinales</taxon>
        <taxon>ANME-2 cluster</taxon>
        <taxon>Candidatus Methanoperedentaceae</taxon>
        <taxon>Candidatus Methanoperedens</taxon>
    </lineage>
</organism>
<dbReference type="InterPro" id="IPR041633">
    <property type="entry name" value="Polbeta"/>
</dbReference>
<gene>
    <name evidence="9" type="ORF">ANME2D_03043</name>
</gene>
<dbReference type="GO" id="GO:0005524">
    <property type="term" value="F:ATP binding"/>
    <property type="evidence" value="ECO:0007669"/>
    <property type="project" value="UniProtKB-KW"/>
</dbReference>
<evidence type="ECO:0000259" key="8">
    <source>
        <dbReference type="Pfam" id="PF18765"/>
    </source>
</evidence>
<dbReference type="Gene3D" id="3.30.460.10">
    <property type="entry name" value="Beta Polymerase, domain 2"/>
    <property type="match status" value="1"/>
</dbReference>
<evidence type="ECO:0000256" key="7">
    <source>
        <dbReference type="ARBA" id="ARBA00022842"/>
    </source>
</evidence>
<accession>A0A062V5F0</accession>
<dbReference type="InterPro" id="IPR043519">
    <property type="entry name" value="NT_sf"/>
</dbReference>
<keyword evidence="7" id="KW-0460">Magnesium</keyword>
<dbReference type="PANTHER" id="PTHR33571">
    <property type="entry name" value="SSL8005 PROTEIN"/>
    <property type="match status" value="1"/>
</dbReference>
<dbReference type="GO" id="GO:0016779">
    <property type="term" value="F:nucleotidyltransferase activity"/>
    <property type="evidence" value="ECO:0007669"/>
    <property type="project" value="UniProtKB-KW"/>
</dbReference>
<reference evidence="9 10" key="1">
    <citation type="journal article" date="2013" name="Nature">
        <title>Anaerobic oxidation of methane coupled to nitrate reduction in a novel archaeal lineage.</title>
        <authorList>
            <person name="Haroon M.F."/>
            <person name="Hu S."/>
            <person name="Shi Y."/>
            <person name="Imelfort M."/>
            <person name="Keller J."/>
            <person name="Hugenholtz P."/>
            <person name="Yuan Z."/>
            <person name="Tyson G.W."/>
        </authorList>
    </citation>
    <scope>NUCLEOTIDE SEQUENCE [LARGE SCALE GENOMIC DNA]</scope>
    <source>
        <strain evidence="9 10">ANME-2d</strain>
    </source>
</reference>
<keyword evidence="6" id="KW-0067">ATP-binding</keyword>
<dbReference type="PANTHER" id="PTHR33571:SF14">
    <property type="entry name" value="PROTEIN ADENYLYLTRANSFERASE MJ0435-RELATED"/>
    <property type="match status" value="1"/>
</dbReference>
<dbReference type="Pfam" id="PF18765">
    <property type="entry name" value="Polbeta"/>
    <property type="match status" value="1"/>
</dbReference>
<comment type="cofactor">
    <cofactor evidence="1">
        <name>Mg(2+)</name>
        <dbReference type="ChEBI" id="CHEBI:18420"/>
    </cofactor>
</comment>
<keyword evidence="10" id="KW-1185">Reference proteome</keyword>
<evidence type="ECO:0000256" key="6">
    <source>
        <dbReference type="ARBA" id="ARBA00022840"/>
    </source>
</evidence>
<keyword evidence="2 9" id="KW-0808">Transferase</keyword>